<reference evidence="1 2" key="1">
    <citation type="journal article" date="2016" name="Nat. Commun.">
        <title>Extremotolerant tardigrade genome and improved radiotolerance of human cultured cells by tardigrade-unique protein.</title>
        <authorList>
            <person name="Hashimoto T."/>
            <person name="Horikawa D.D."/>
            <person name="Saito Y."/>
            <person name="Kuwahara H."/>
            <person name="Kozuka-Hata H."/>
            <person name="Shin-I T."/>
            <person name="Minakuchi Y."/>
            <person name="Ohishi K."/>
            <person name="Motoyama A."/>
            <person name="Aizu T."/>
            <person name="Enomoto A."/>
            <person name="Kondo K."/>
            <person name="Tanaka S."/>
            <person name="Hara Y."/>
            <person name="Koshikawa S."/>
            <person name="Sagara H."/>
            <person name="Miura T."/>
            <person name="Yokobori S."/>
            <person name="Miyagawa K."/>
            <person name="Suzuki Y."/>
            <person name="Kubo T."/>
            <person name="Oyama M."/>
            <person name="Kohara Y."/>
            <person name="Fujiyama A."/>
            <person name="Arakawa K."/>
            <person name="Katayama T."/>
            <person name="Toyoda A."/>
            <person name="Kunieda T."/>
        </authorList>
    </citation>
    <scope>NUCLEOTIDE SEQUENCE [LARGE SCALE GENOMIC DNA]</scope>
    <source>
        <strain evidence="1 2">YOKOZUNA-1</strain>
    </source>
</reference>
<evidence type="ECO:0000313" key="2">
    <source>
        <dbReference type="Proteomes" id="UP000186922"/>
    </source>
</evidence>
<gene>
    <name evidence="1" type="primary">RvY_02452</name>
    <name evidence="1" type="synonym">RvY_02452.3</name>
    <name evidence="1" type="ORF">RvY_02452-3</name>
</gene>
<protein>
    <submittedName>
        <fullName evidence="1">Uncharacterized protein</fullName>
    </submittedName>
</protein>
<dbReference type="EMBL" id="BDGG01000001">
    <property type="protein sequence ID" value="GAU89965.1"/>
    <property type="molecule type" value="Genomic_DNA"/>
</dbReference>
<comment type="caution">
    <text evidence="1">The sequence shown here is derived from an EMBL/GenBank/DDBJ whole genome shotgun (WGS) entry which is preliminary data.</text>
</comment>
<keyword evidence="2" id="KW-1185">Reference proteome</keyword>
<dbReference type="Proteomes" id="UP000186922">
    <property type="component" value="Unassembled WGS sequence"/>
</dbReference>
<organism evidence="1 2">
    <name type="scientific">Ramazzottius varieornatus</name>
    <name type="common">Water bear</name>
    <name type="synonym">Tardigrade</name>
    <dbReference type="NCBI Taxonomy" id="947166"/>
    <lineage>
        <taxon>Eukaryota</taxon>
        <taxon>Metazoa</taxon>
        <taxon>Ecdysozoa</taxon>
        <taxon>Tardigrada</taxon>
        <taxon>Eutardigrada</taxon>
        <taxon>Parachela</taxon>
        <taxon>Hypsibioidea</taxon>
        <taxon>Ramazzottiidae</taxon>
        <taxon>Ramazzottius</taxon>
    </lineage>
</organism>
<proteinExistence type="predicted"/>
<dbReference type="AlphaFoldDB" id="A0A1D1UNH9"/>
<accession>A0A1D1UNH9</accession>
<evidence type="ECO:0000313" key="1">
    <source>
        <dbReference type="EMBL" id="GAU89965.1"/>
    </source>
</evidence>
<name>A0A1D1UNH9_RAMVA</name>
<sequence length="131" mass="14927">MVQVHVPVQATNKRNLSLLSKLPCQELHESVLLFRSEGCGADSKHLCRRFLGSGGAVLHSLSPYHRQQLIQVLQNPTRVLRGLYQLLLLADPRPVLGVLRCYSTVYCLLQWRLCHDGNFKENCSLRPRESH</sequence>